<dbReference type="PANTHER" id="PTHR34496:SF6">
    <property type="entry name" value="GLYCOSYLTRANSFERASE 2-LIKE DOMAIN-CONTAINING PROTEIN"/>
    <property type="match status" value="1"/>
</dbReference>
<reference evidence="2 3" key="1">
    <citation type="submission" date="2024-02" db="EMBL/GenBank/DDBJ databases">
        <authorList>
            <person name="Chen Y."/>
            <person name="Shah S."/>
            <person name="Dougan E. K."/>
            <person name="Thang M."/>
            <person name="Chan C."/>
        </authorList>
    </citation>
    <scope>NUCLEOTIDE SEQUENCE [LARGE SCALE GENOMIC DNA]</scope>
</reference>
<dbReference type="InterPro" id="IPR028994">
    <property type="entry name" value="Integrin_alpha_N"/>
</dbReference>
<gene>
    <name evidence="2" type="ORF">SCF082_LOCUS7327</name>
</gene>
<evidence type="ECO:0000313" key="3">
    <source>
        <dbReference type="Proteomes" id="UP001642464"/>
    </source>
</evidence>
<dbReference type="SUPFAM" id="SSF50965">
    <property type="entry name" value="Galactose oxidase, central domain"/>
    <property type="match status" value="2"/>
</dbReference>
<dbReference type="Pfam" id="PF14249">
    <property type="entry name" value="Tocopherol_cycl"/>
    <property type="match status" value="1"/>
</dbReference>
<dbReference type="Pfam" id="PF11397">
    <property type="entry name" value="GlcNAc"/>
    <property type="match status" value="1"/>
</dbReference>
<organism evidence="2 3">
    <name type="scientific">Durusdinium trenchii</name>
    <dbReference type="NCBI Taxonomy" id="1381693"/>
    <lineage>
        <taxon>Eukaryota</taxon>
        <taxon>Sar</taxon>
        <taxon>Alveolata</taxon>
        <taxon>Dinophyceae</taxon>
        <taxon>Suessiales</taxon>
        <taxon>Symbiodiniaceae</taxon>
        <taxon>Durusdinium</taxon>
    </lineage>
</organism>
<accession>A0ABP0IJC3</accession>
<keyword evidence="3" id="KW-1185">Reference proteome</keyword>
<sequence length="1338" mass="144690">MEAGWAAPCTVAPRWGITSLTPGQPCRVPSLGRVCARRLGHCKTSTRAATRPKTTTMDTRKGSRMVGAVVVLGVLTCLSNAEGVWSQVGADIDGEAAGDNSGYSVSLSSDGNTVAIGAVGNDGTGGFAGHVRVYRFQSSTWTQLGNDIDGESAGDNSGYSVSLSSNGHTVAIGAIENDGTGTDAGHVRVYRFHSSAWTQLGDDIDGESAGDNSGYSVSLSSDGTTVAIGAIENDGTGTDAGHVRVYRFQSSEWTQLGGDIDGEAANDESGYSVSLSSDGNTVAIGAIENDGSGPGAGHVRVFRFNSTAWQQVGADIDGEAVEDESGWSISLSSDGNTVAIGAARNDGAGEFAGHVRVYRVESSAWRQLGDDIDGEAVDDELGFSVSLSSDGNTVAIGAVGNDGTGTDAGHARVYRFNSTAWQQVGADIDGEAVEDESGWSISLSSDGNTVAIGAPFNGEGGNDAGHARVYRFVPLALDDRDDSHGLGLALTGIYAAAAGKGEHGERVMPSFAQDAGKAGTEELFCARSTRGSGRERRTTKSVRMGYFTPLGYHGNGKLRNFFEGWYIKSFTADKDCIAIVPGIFRGREESGSHAFIFVNINGKSQHYYRFPVDAFEGQVKDFDVTIAGKNKFSASGISVDLEPKEGDDATMYLSGELEFQGGVKWPITTLSPGVMGMVAFFPRVECYHGIVSMDHVVTGTLKLKNEAMDTLEFDGSGGSRGYLEKDWGKHFPRSWVWIQTNDFGTDTPTSLFFSAAQVPYFGTSFPGFICGFVHQGKLHRFTSYLLSKFKEFRVDEDKKTVVAVVANGSHRLRIETSYDIDMVELYGPHPPTGTMELTVPEGLQAEVKVRLETKAGELVFEGVGSCGGIEDRNIALVDGDWVQVADENWGRPHAPYDDRWLHNDTTTVMVLVAALRETRLAATLLSAFDNADFPDRVRFGVVQQNGDGDPDCVEEVCAERGRPVTKEVDPGSGAVRFGNPNGCAEFDRIRVKRMHSSEARGPVFARGHQVELLEDEDFCMQIDAHTVFKKGWDSLMLRQWAMTDNEFAVLSTYPTNYKDLNKNSNRHWEMPHICGVNMSPIGFVSNKQASAAANLDKPLLAPLWAAGLSFSRCHAVRWVPNDKNLKQVFSGEEFSRGARLWTHGYDFYSLSRPVIGVYYGNDKGGHGSWKHDRAESERSKARLMTLLQLPNSDQSTRAYDDLGKFTLGTRRTLDQYIAFSGVDTRNAVAKDHCIVKYVPWDDTGLRERILADERELRRKFGHQRPHSRPGLRAREGRGAFLERDADAVVADGLSSGDGAPSLWVAAFLLSGVLVAAFNFACPHRVPGFLKLKGRKEQR</sequence>
<name>A0ABP0IJC3_9DINO</name>
<dbReference type="PANTHER" id="PTHR34496">
    <property type="entry name" value="GLCNAC TRANSFERASE-RELATED"/>
    <property type="match status" value="1"/>
</dbReference>
<keyword evidence="1" id="KW-0472">Membrane</keyword>
<dbReference type="EMBL" id="CAXAMM010004106">
    <property type="protein sequence ID" value="CAK9002413.1"/>
    <property type="molecule type" value="Genomic_DNA"/>
</dbReference>
<comment type="caution">
    <text evidence="2">The sequence shown here is derived from an EMBL/GenBank/DDBJ whole genome shotgun (WGS) entry which is preliminary data.</text>
</comment>
<protein>
    <submittedName>
        <fullName evidence="2">Uncharacterized protein</fullName>
    </submittedName>
</protein>
<evidence type="ECO:0000256" key="1">
    <source>
        <dbReference type="SAM" id="Phobius"/>
    </source>
</evidence>
<keyword evidence="1" id="KW-1133">Transmembrane helix</keyword>
<dbReference type="InterPro" id="IPR025893">
    <property type="entry name" value="Tocopherol_cyclase"/>
</dbReference>
<dbReference type="Gene3D" id="2.130.10.130">
    <property type="entry name" value="Integrin alpha, N-terminal"/>
    <property type="match status" value="1"/>
</dbReference>
<evidence type="ECO:0000313" key="2">
    <source>
        <dbReference type="EMBL" id="CAK9002413.1"/>
    </source>
</evidence>
<keyword evidence="1" id="KW-0812">Transmembrane</keyword>
<dbReference type="InterPro" id="IPR011043">
    <property type="entry name" value="Gal_Oxase/kelch_b-propeller"/>
</dbReference>
<dbReference type="InterPro" id="IPR021067">
    <property type="entry name" value="Glycosyltransferase"/>
</dbReference>
<feature type="transmembrane region" description="Helical" evidence="1">
    <location>
        <begin position="1302"/>
        <end position="1321"/>
    </location>
</feature>
<proteinExistence type="predicted"/>
<dbReference type="Proteomes" id="UP001642464">
    <property type="component" value="Unassembled WGS sequence"/>
</dbReference>